<evidence type="ECO:0000256" key="7">
    <source>
        <dbReference type="SAM" id="MobiDB-lite"/>
    </source>
</evidence>
<evidence type="ECO:0000313" key="8">
    <source>
        <dbReference type="EnsemblMetazoa" id="Aqu2.1.21017_001"/>
    </source>
</evidence>
<keyword evidence="9" id="KW-1185">Reference proteome</keyword>
<dbReference type="InterPro" id="IPR000225">
    <property type="entry name" value="Armadillo"/>
</dbReference>
<keyword evidence="2 5" id="KW-0813">Transport</keyword>
<dbReference type="PROSITE" id="PS50176">
    <property type="entry name" value="ARM_REPEAT"/>
    <property type="match status" value="2"/>
</dbReference>
<reference evidence="8" key="2">
    <citation type="submission" date="2017-05" db="UniProtKB">
        <authorList>
            <consortium name="EnsemblMetazoa"/>
        </authorList>
    </citation>
    <scope>IDENTIFICATION</scope>
</reference>
<evidence type="ECO:0000256" key="3">
    <source>
        <dbReference type="ARBA" id="ARBA00022737"/>
    </source>
</evidence>
<evidence type="ECO:0000313" key="9">
    <source>
        <dbReference type="Proteomes" id="UP000007879"/>
    </source>
</evidence>
<evidence type="ECO:0000256" key="1">
    <source>
        <dbReference type="ARBA" id="ARBA00010394"/>
    </source>
</evidence>
<dbReference type="EnsemblMetazoa" id="Aqu2.1.21017_001">
    <property type="protein sequence ID" value="Aqu2.1.21017_001"/>
    <property type="gene ID" value="Aqu2.1.21017"/>
</dbReference>
<dbReference type="InterPro" id="IPR016024">
    <property type="entry name" value="ARM-type_fold"/>
</dbReference>
<evidence type="ECO:0000256" key="5">
    <source>
        <dbReference type="PIRNR" id="PIRNR005673"/>
    </source>
</evidence>
<dbReference type="KEGG" id="aqu:109585214"/>
<dbReference type="OrthoDB" id="29145at2759"/>
<feature type="region of interest" description="Disordered" evidence="7">
    <location>
        <begin position="1"/>
        <end position="24"/>
    </location>
</feature>
<dbReference type="Gene3D" id="1.25.10.10">
    <property type="entry name" value="Leucine-rich Repeat Variant"/>
    <property type="match status" value="1"/>
</dbReference>
<organism evidence="8">
    <name type="scientific">Amphimedon queenslandica</name>
    <name type="common">Sponge</name>
    <dbReference type="NCBI Taxonomy" id="400682"/>
    <lineage>
        <taxon>Eukaryota</taxon>
        <taxon>Metazoa</taxon>
        <taxon>Porifera</taxon>
        <taxon>Demospongiae</taxon>
        <taxon>Heteroscleromorpha</taxon>
        <taxon>Haplosclerida</taxon>
        <taxon>Niphatidae</taxon>
        <taxon>Amphimedon</taxon>
    </lineage>
</organism>
<gene>
    <name evidence="8" type="primary">109585214</name>
</gene>
<evidence type="ECO:0000256" key="4">
    <source>
        <dbReference type="ARBA" id="ARBA00022927"/>
    </source>
</evidence>
<dbReference type="Pfam" id="PF00514">
    <property type="entry name" value="Arm"/>
    <property type="match status" value="3"/>
</dbReference>
<accession>A0A1X7U0B1</accession>
<dbReference type="SMART" id="SM00185">
    <property type="entry name" value="ARM"/>
    <property type="match status" value="7"/>
</dbReference>
<sequence>MASAEEDPNGNQGNYLQSSDDLEELSKDSPFDALLYKIREGEEKERITAIRLLRQTIDRHKDSIISSSVVSDLVDCMKPEESTDLQFEAGWLLTNIASGTPEETKSVVDGGAVPRFIQLIESPSDNVREQVIWALGNIVGDGPQFRDIALDYGIVYSLTPIVGDTEHCLSVRRQASWVFSNLCRHKDLQISTEIFEDILPVFSESLIKEQDSTCIKELCWGVSYITDNCSDERLTVILNTSILSDIMRLLRERVDKDIIVPCVRVIGNISTSTDSHTQCIIDNGGLPLLSNLISHEANNVRKEVTWTLSNITAGTQEQKQAVIDEGIIPKVLNILNGDAGVQLKKEAAWVISNLVNDCTVEQGSYVVSHGGLHALGNYLSVEDGKMKAVALEGIQAMLRIGDRKKDEEELESNPYLPLVVEIEDDIKQLMDGGNREVSGIATGIYLEYFEEQEDSEKSDNMNDDINSNM</sequence>
<dbReference type="SUPFAM" id="SSF48371">
    <property type="entry name" value="ARM repeat"/>
    <property type="match status" value="1"/>
</dbReference>
<name>A0A1X7U0B1_AMPQE</name>
<dbReference type="InterPro" id="IPR011989">
    <property type="entry name" value="ARM-like"/>
</dbReference>
<dbReference type="GO" id="GO:0061608">
    <property type="term" value="F:nuclear import signal receptor activity"/>
    <property type="evidence" value="ECO:0007669"/>
    <property type="project" value="InterPro"/>
</dbReference>
<dbReference type="PANTHER" id="PTHR23316">
    <property type="entry name" value="IMPORTIN ALPHA"/>
    <property type="match status" value="1"/>
</dbReference>
<dbReference type="InterPro" id="IPR024931">
    <property type="entry name" value="Importin_alpha"/>
</dbReference>
<dbReference type="InParanoid" id="A0A1X7U0B1"/>
<dbReference type="GO" id="GO:0005737">
    <property type="term" value="C:cytoplasm"/>
    <property type="evidence" value="ECO:0007669"/>
    <property type="project" value="InterPro"/>
</dbReference>
<comment type="similarity">
    <text evidence="1 5">Belongs to the importin alpha family.</text>
</comment>
<keyword evidence="3" id="KW-0677">Repeat</keyword>
<keyword evidence="4 5" id="KW-0653">Protein transport</keyword>
<protein>
    <recommendedName>
        <fullName evidence="5">Importin subunit alpha</fullName>
    </recommendedName>
</protein>
<dbReference type="Proteomes" id="UP000007879">
    <property type="component" value="Unassembled WGS sequence"/>
</dbReference>
<evidence type="ECO:0000256" key="2">
    <source>
        <dbReference type="ARBA" id="ARBA00022448"/>
    </source>
</evidence>
<reference evidence="9" key="1">
    <citation type="journal article" date="2010" name="Nature">
        <title>The Amphimedon queenslandica genome and the evolution of animal complexity.</title>
        <authorList>
            <person name="Srivastava M."/>
            <person name="Simakov O."/>
            <person name="Chapman J."/>
            <person name="Fahey B."/>
            <person name="Gauthier M.E."/>
            <person name="Mitros T."/>
            <person name="Richards G.S."/>
            <person name="Conaco C."/>
            <person name="Dacre M."/>
            <person name="Hellsten U."/>
            <person name="Larroux C."/>
            <person name="Putnam N.H."/>
            <person name="Stanke M."/>
            <person name="Adamska M."/>
            <person name="Darling A."/>
            <person name="Degnan S.M."/>
            <person name="Oakley T.H."/>
            <person name="Plachetzki D.C."/>
            <person name="Zhai Y."/>
            <person name="Adamski M."/>
            <person name="Calcino A."/>
            <person name="Cummins S.F."/>
            <person name="Goodstein D.M."/>
            <person name="Harris C."/>
            <person name="Jackson D.J."/>
            <person name="Leys S.P."/>
            <person name="Shu S."/>
            <person name="Woodcroft B.J."/>
            <person name="Vervoort M."/>
            <person name="Kosik K.S."/>
            <person name="Manning G."/>
            <person name="Degnan B.M."/>
            <person name="Rokhsar D.S."/>
        </authorList>
    </citation>
    <scope>NUCLEOTIDE SEQUENCE [LARGE SCALE GENOMIC DNA]</scope>
</reference>
<dbReference type="STRING" id="400682.A0A1X7U0B1"/>
<dbReference type="eggNOG" id="KOG0166">
    <property type="taxonomic scope" value="Eukaryota"/>
</dbReference>
<dbReference type="EnsemblMetazoa" id="XM_020001208.1">
    <property type="protein sequence ID" value="XP_019856767.1"/>
    <property type="gene ID" value="LOC109585214"/>
</dbReference>
<dbReference type="PIRSF" id="PIRSF005673">
    <property type="entry name" value="Importin_alpha"/>
    <property type="match status" value="1"/>
</dbReference>
<proteinExistence type="inferred from homology"/>
<dbReference type="AlphaFoldDB" id="A0A1X7U0B1"/>
<feature type="repeat" description="ARM" evidence="6">
    <location>
        <begin position="111"/>
        <end position="138"/>
    </location>
</feature>
<evidence type="ECO:0000256" key="6">
    <source>
        <dbReference type="PROSITE-ProRule" id="PRU00259"/>
    </source>
</evidence>
<dbReference type="GO" id="GO:0006606">
    <property type="term" value="P:protein import into nucleus"/>
    <property type="evidence" value="ECO:0007669"/>
    <property type="project" value="InterPro"/>
</dbReference>
<feature type="repeat" description="ARM" evidence="6">
    <location>
        <begin position="284"/>
        <end position="326"/>
    </location>
</feature>